<dbReference type="HOGENOM" id="CLU_009600_0_4_7"/>
<dbReference type="SUPFAM" id="SSF75304">
    <property type="entry name" value="Amidase signature (AS) enzymes"/>
    <property type="match status" value="1"/>
</dbReference>
<evidence type="ECO:0000259" key="2">
    <source>
        <dbReference type="Pfam" id="PF01425"/>
    </source>
</evidence>
<evidence type="ECO:0000256" key="1">
    <source>
        <dbReference type="ARBA" id="ARBA00009199"/>
    </source>
</evidence>
<evidence type="ECO:0000313" key="4">
    <source>
        <dbReference type="Proteomes" id="UP000001880"/>
    </source>
</evidence>
<dbReference type="EMBL" id="CP001804">
    <property type="protein sequence ID" value="ACY12729.1"/>
    <property type="molecule type" value="Genomic_DNA"/>
</dbReference>
<organism evidence="3 4">
    <name type="scientific">Haliangium ochraceum (strain DSM 14365 / JCM 11303 / SMP-2)</name>
    <dbReference type="NCBI Taxonomy" id="502025"/>
    <lineage>
        <taxon>Bacteria</taxon>
        <taxon>Pseudomonadati</taxon>
        <taxon>Myxococcota</taxon>
        <taxon>Polyangia</taxon>
        <taxon>Haliangiales</taxon>
        <taxon>Kofleriaceae</taxon>
        <taxon>Haliangium</taxon>
    </lineage>
</organism>
<dbReference type="InterPro" id="IPR023631">
    <property type="entry name" value="Amidase_dom"/>
</dbReference>
<dbReference type="AlphaFoldDB" id="D0LGI3"/>
<dbReference type="Pfam" id="PF01425">
    <property type="entry name" value="Amidase"/>
    <property type="match status" value="1"/>
</dbReference>
<feature type="domain" description="Amidase" evidence="2">
    <location>
        <begin position="28"/>
        <end position="479"/>
    </location>
</feature>
<evidence type="ECO:0000313" key="3">
    <source>
        <dbReference type="EMBL" id="ACY12729.1"/>
    </source>
</evidence>
<dbReference type="eggNOG" id="COG0154">
    <property type="taxonomic scope" value="Bacteria"/>
</dbReference>
<dbReference type="PROSITE" id="PS00571">
    <property type="entry name" value="AMIDASES"/>
    <property type="match status" value="1"/>
</dbReference>
<proteinExistence type="inferred from homology"/>
<dbReference type="STRING" id="502025.Hoch_0088"/>
<dbReference type="RefSeq" id="WP_012825356.1">
    <property type="nucleotide sequence ID" value="NC_013440.1"/>
</dbReference>
<sequence length="502" mass="52656">MSGFSEYTRYDGVGLGELVRAGEVQASELVEAAIAAIEAVDPQLNAVVHRFFDRARQAAQAAAQAPLPKGPLAGVPVLAKDLLFLLEGLPMSAGSHAVHGFVAPRDSTLARRYRDAGMLILGRTNTPELGLSPVTEPALFGPTANPWDLGRSPGGSSGGSAAAVAARLVPIATGSDGGGSLRIPAAACGVFGFKPSRGRTPSGPERGDLWAGLAVEHVLTRSVRDSAAVLDLTAAPEPGAPYAAPTQTRPYLDEVTTAPGRLRIAFTAQPLVGSRVDADAAAAVESAARRLEELGHTVEEAAPDIDRAAFMRAYLSVVSVQIAAELDEVEAVVGRSVGHKVEPTTRAMQLFGRHLSAPEYEACVRHLHRVTRDIAGFFGERDVLLTPTLPGAAGVTGALQPTRSEHALLRAVHTLRAGSLLKHLRLIDLLAPRVFDLVGFTALFNATGQPAMSMPLHWNAAGLPVGVQFAARYGDEATLFRLAGQLEAACPWAQRRPPVCAS</sequence>
<comment type="similarity">
    <text evidence="1">Belongs to the amidase family.</text>
</comment>
<dbReference type="GO" id="GO:0003824">
    <property type="term" value="F:catalytic activity"/>
    <property type="evidence" value="ECO:0007669"/>
    <property type="project" value="InterPro"/>
</dbReference>
<reference evidence="3 4" key="1">
    <citation type="journal article" date="2010" name="Stand. Genomic Sci.">
        <title>Complete genome sequence of Haliangium ochraceum type strain (SMP-2).</title>
        <authorList>
            <consortium name="US DOE Joint Genome Institute (JGI-PGF)"/>
            <person name="Ivanova N."/>
            <person name="Daum C."/>
            <person name="Lang E."/>
            <person name="Abt B."/>
            <person name="Kopitz M."/>
            <person name="Saunders E."/>
            <person name="Lapidus A."/>
            <person name="Lucas S."/>
            <person name="Glavina Del Rio T."/>
            <person name="Nolan M."/>
            <person name="Tice H."/>
            <person name="Copeland A."/>
            <person name="Cheng J.F."/>
            <person name="Chen F."/>
            <person name="Bruce D."/>
            <person name="Goodwin L."/>
            <person name="Pitluck S."/>
            <person name="Mavromatis K."/>
            <person name="Pati A."/>
            <person name="Mikhailova N."/>
            <person name="Chen A."/>
            <person name="Palaniappan K."/>
            <person name="Land M."/>
            <person name="Hauser L."/>
            <person name="Chang Y.J."/>
            <person name="Jeffries C.D."/>
            <person name="Detter J.C."/>
            <person name="Brettin T."/>
            <person name="Rohde M."/>
            <person name="Goker M."/>
            <person name="Bristow J."/>
            <person name="Markowitz V."/>
            <person name="Eisen J.A."/>
            <person name="Hugenholtz P."/>
            <person name="Kyrpides N.C."/>
            <person name="Klenk H.P."/>
        </authorList>
    </citation>
    <scope>NUCLEOTIDE SEQUENCE [LARGE SCALE GENOMIC DNA]</scope>
    <source>
        <strain evidence="4">DSM 14365 / CIP 107738 / JCM 11303 / AJ 13395 / SMP-2</strain>
    </source>
</reference>
<dbReference type="InterPro" id="IPR000120">
    <property type="entry name" value="Amidase"/>
</dbReference>
<dbReference type="PANTHER" id="PTHR11895">
    <property type="entry name" value="TRANSAMIDASE"/>
    <property type="match status" value="1"/>
</dbReference>
<keyword evidence="4" id="KW-1185">Reference proteome</keyword>
<accession>D0LGI3</accession>
<dbReference type="InterPro" id="IPR020556">
    <property type="entry name" value="Amidase_CS"/>
</dbReference>
<dbReference type="KEGG" id="hoh:Hoch_0088"/>
<gene>
    <name evidence="3" type="ordered locus">Hoch_0088</name>
</gene>
<name>D0LGI3_HALO1</name>
<dbReference type="InterPro" id="IPR036928">
    <property type="entry name" value="AS_sf"/>
</dbReference>
<protein>
    <submittedName>
        <fullName evidence="3">Amidase</fullName>
    </submittedName>
</protein>
<dbReference type="PANTHER" id="PTHR11895:SF7">
    <property type="entry name" value="GLUTAMYL-TRNA(GLN) AMIDOTRANSFERASE SUBUNIT A, MITOCHONDRIAL"/>
    <property type="match status" value="1"/>
</dbReference>
<dbReference type="OrthoDB" id="9811471at2"/>
<dbReference type="Proteomes" id="UP000001880">
    <property type="component" value="Chromosome"/>
</dbReference>
<dbReference type="Gene3D" id="3.90.1300.10">
    <property type="entry name" value="Amidase signature (AS) domain"/>
    <property type="match status" value="1"/>
</dbReference>